<keyword evidence="9 11" id="KW-0472">Membrane</keyword>
<comment type="pathway">
    <text evidence="11">Cell wall biogenesis; peptidoglycan biosynthesis.</text>
</comment>
<evidence type="ECO:0000313" key="13">
    <source>
        <dbReference type="EMBL" id="OXT09289.1"/>
    </source>
</evidence>
<evidence type="ECO:0000256" key="10">
    <source>
        <dbReference type="ARBA" id="ARBA00023316"/>
    </source>
</evidence>
<feature type="transmembrane region" description="Helical" evidence="11">
    <location>
        <begin position="336"/>
        <end position="356"/>
    </location>
</feature>
<keyword evidence="7 11" id="KW-0573">Peptidoglycan synthesis</keyword>
<reference evidence="13 15" key="2">
    <citation type="submission" date="2017-06" db="EMBL/GenBank/DDBJ databases">
        <title>Isolation and characterization of a thermophilic and butanogenic Thermoanaerobacterium thermosaccharolyticum M5 capable of efficient degradation of hemicellulose.</title>
        <authorList>
            <person name="Xin F."/>
            <person name="Jiang Y."/>
        </authorList>
    </citation>
    <scope>NUCLEOTIDE SEQUENCE [LARGE SCALE GENOMIC DNA]</scope>
    <source>
        <strain evidence="13 15">M5</strain>
    </source>
</reference>
<evidence type="ECO:0000313" key="14">
    <source>
        <dbReference type="Proteomes" id="UP000214975"/>
    </source>
</evidence>
<accession>A0A231VMG8</accession>
<evidence type="ECO:0000256" key="2">
    <source>
        <dbReference type="ARBA" id="ARBA00022475"/>
    </source>
</evidence>
<evidence type="ECO:0000256" key="1">
    <source>
        <dbReference type="ARBA" id="ARBA00004141"/>
    </source>
</evidence>
<protein>
    <recommendedName>
        <fullName evidence="11">Peptidoglycan glycosyltransferase RodA</fullName>
        <shortName evidence="11">PGT</shortName>
        <ecNumber evidence="11">2.4.99.28</ecNumber>
    </recommendedName>
    <alternativeName>
        <fullName evidence="11">Cell elongation protein RodA</fullName>
    </alternativeName>
    <alternativeName>
        <fullName evidence="11">Cell wall polymerase</fullName>
    </alternativeName>
    <alternativeName>
        <fullName evidence="11">Peptidoglycan polymerase</fullName>
        <shortName evidence="11">PG polymerase</shortName>
    </alternativeName>
</protein>
<keyword evidence="10 11" id="KW-0961">Cell wall biogenesis/degradation</keyword>
<evidence type="ECO:0000313" key="12">
    <source>
        <dbReference type="EMBL" id="AST56377.1"/>
    </source>
</evidence>
<keyword evidence="5 11" id="KW-0812">Transmembrane</keyword>
<keyword evidence="6 11" id="KW-0133">Cell shape</keyword>
<keyword evidence="4 11" id="KW-0808">Transferase</keyword>
<feature type="transmembrane region" description="Helical" evidence="11">
    <location>
        <begin position="12"/>
        <end position="32"/>
    </location>
</feature>
<dbReference type="NCBIfam" id="TIGR02210">
    <property type="entry name" value="rodA_shape"/>
    <property type="match status" value="1"/>
</dbReference>
<dbReference type="Proteomes" id="UP000215301">
    <property type="component" value="Unassembled WGS sequence"/>
</dbReference>
<sequence length="365" mass="40564">MFNKKLWKNFDFGLFITVLFICAFSVVVISSASHAVETGSYKNVIVQLIAVLFGIVFLFFITLFDYNQIARLSKIIYVLNILILISVLFIGKVSNGAQSWIHIGPIDVQPSEFSKIALILTLANLFNEMGEIKSFKDLVGPLIHVGIPFVIVMLQPDLGTALVFLAIFIGMLFISGVRPKIFAGLIAMGLAMLPMAYKILKPYQRNRLLSFINPNLDPMGSGYHVIQSKIAIGSGMFWGKGLYNGSQTQLYYLPEAWTDFIFSVVGEELGFIGATALIILYAYMLYRCWKIAVMAKDKYGYLIAVGIISMFTFHIFENIGMTVGIMPITGIPLPFMSYGGSSMVANMIALGLLLNVGMRRQKINF</sequence>
<dbReference type="InterPro" id="IPR011923">
    <property type="entry name" value="RodA/MrdB"/>
</dbReference>
<evidence type="ECO:0000313" key="15">
    <source>
        <dbReference type="Proteomes" id="UP000215301"/>
    </source>
</evidence>
<evidence type="ECO:0000256" key="5">
    <source>
        <dbReference type="ARBA" id="ARBA00022692"/>
    </source>
</evidence>
<evidence type="ECO:0000256" key="3">
    <source>
        <dbReference type="ARBA" id="ARBA00022676"/>
    </source>
</evidence>
<comment type="catalytic activity">
    <reaction evidence="11">
        <text>[GlcNAc-(1-&gt;4)-Mur2Ac(oyl-L-Ala-gamma-D-Glu-L-Lys-D-Ala-D-Ala)](n)-di-trans,octa-cis-undecaprenyl diphosphate + beta-D-GlcNAc-(1-&gt;4)-Mur2Ac(oyl-L-Ala-gamma-D-Glu-L-Lys-D-Ala-D-Ala)-di-trans,octa-cis-undecaprenyl diphosphate = [GlcNAc-(1-&gt;4)-Mur2Ac(oyl-L-Ala-gamma-D-Glu-L-Lys-D-Ala-D-Ala)](n+1)-di-trans,octa-cis-undecaprenyl diphosphate + di-trans,octa-cis-undecaprenyl diphosphate + H(+)</text>
        <dbReference type="Rhea" id="RHEA:23708"/>
        <dbReference type="Rhea" id="RHEA-COMP:9602"/>
        <dbReference type="Rhea" id="RHEA-COMP:9603"/>
        <dbReference type="ChEBI" id="CHEBI:15378"/>
        <dbReference type="ChEBI" id="CHEBI:58405"/>
        <dbReference type="ChEBI" id="CHEBI:60033"/>
        <dbReference type="ChEBI" id="CHEBI:78435"/>
        <dbReference type="EC" id="2.4.99.28"/>
    </reaction>
</comment>
<dbReference type="HAMAP" id="MF_02079">
    <property type="entry name" value="PGT_RodA"/>
    <property type="match status" value="1"/>
</dbReference>
<dbReference type="GO" id="GO:0009252">
    <property type="term" value="P:peptidoglycan biosynthetic process"/>
    <property type="evidence" value="ECO:0007669"/>
    <property type="project" value="UniProtKB-UniRule"/>
</dbReference>
<feature type="transmembrane region" description="Helical" evidence="11">
    <location>
        <begin position="181"/>
        <end position="200"/>
    </location>
</feature>
<keyword evidence="3 11" id="KW-0328">Glycosyltransferase</keyword>
<comment type="similarity">
    <text evidence="11">Belongs to the SEDS family. MrdB/RodA subfamily.</text>
</comment>
<dbReference type="GO" id="GO:0015648">
    <property type="term" value="F:lipid-linked peptidoglycan transporter activity"/>
    <property type="evidence" value="ECO:0007669"/>
    <property type="project" value="TreeGrafter"/>
</dbReference>
<dbReference type="GO" id="GO:0005886">
    <property type="term" value="C:plasma membrane"/>
    <property type="evidence" value="ECO:0007669"/>
    <property type="project" value="UniProtKB-SubCell"/>
</dbReference>
<comment type="function">
    <text evidence="11">Peptidoglycan polymerase that is essential for cell wall elongation.</text>
</comment>
<organism evidence="13 15">
    <name type="scientific">Thermoanaerobacterium thermosaccharolyticum</name>
    <name type="common">Clostridium thermosaccharolyticum</name>
    <dbReference type="NCBI Taxonomy" id="1517"/>
    <lineage>
        <taxon>Bacteria</taxon>
        <taxon>Bacillati</taxon>
        <taxon>Bacillota</taxon>
        <taxon>Clostridia</taxon>
        <taxon>Thermoanaerobacterales</taxon>
        <taxon>Thermoanaerobacteraceae</taxon>
        <taxon>Thermoanaerobacterium</taxon>
    </lineage>
</organism>
<dbReference type="InterPro" id="IPR018365">
    <property type="entry name" value="Cell_cycle_FtsW-rel_CS"/>
</dbReference>
<dbReference type="UniPathway" id="UPA00219"/>
<proteinExistence type="inferred from homology"/>
<comment type="subcellular location">
    <subcellularLocation>
        <location evidence="11">Cell membrane</location>
        <topology evidence="11">Multi-pass membrane protein</topology>
    </subcellularLocation>
    <subcellularLocation>
        <location evidence="1">Membrane</location>
        <topology evidence="1">Multi-pass membrane protein</topology>
    </subcellularLocation>
</comment>
<dbReference type="EMBL" id="NKHD01000004">
    <property type="protein sequence ID" value="OXT09289.1"/>
    <property type="molecule type" value="Genomic_DNA"/>
</dbReference>
<feature type="transmembrane region" description="Helical" evidence="11">
    <location>
        <begin position="260"/>
        <end position="286"/>
    </location>
</feature>
<dbReference type="OMA" id="PMMVAWY"/>
<feature type="transmembrane region" description="Helical" evidence="11">
    <location>
        <begin position="298"/>
        <end position="316"/>
    </location>
</feature>
<name>A0A231VMG8_THETR</name>
<evidence type="ECO:0000256" key="7">
    <source>
        <dbReference type="ARBA" id="ARBA00022984"/>
    </source>
</evidence>
<dbReference type="InterPro" id="IPR001182">
    <property type="entry name" value="FtsW/RodA"/>
</dbReference>
<dbReference type="AlphaFoldDB" id="A0A231VMG8"/>
<evidence type="ECO:0000256" key="8">
    <source>
        <dbReference type="ARBA" id="ARBA00022989"/>
    </source>
</evidence>
<dbReference type="GO" id="GO:0071555">
    <property type="term" value="P:cell wall organization"/>
    <property type="evidence" value="ECO:0007669"/>
    <property type="project" value="UniProtKB-KW"/>
</dbReference>
<evidence type="ECO:0000256" key="4">
    <source>
        <dbReference type="ARBA" id="ARBA00022679"/>
    </source>
</evidence>
<feature type="transmembrane region" description="Helical" evidence="11">
    <location>
        <begin position="142"/>
        <end position="175"/>
    </location>
</feature>
<dbReference type="PROSITE" id="PS00428">
    <property type="entry name" value="FTSW_RODA_SPOVE"/>
    <property type="match status" value="1"/>
</dbReference>
<feature type="transmembrane region" description="Helical" evidence="11">
    <location>
        <begin position="75"/>
        <end position="93"/>
    </location>
</feature>
<dbReference type="GO" id="GO:0008955">
    <property type="term" value="F:peptidoglycan glycosyltransferase activity"/>
    <property type="evidence" value="ECO:0007669"/>
    <property type="project" value="UniProtKB-UniRule"/>
</dbReference>
<dbReference type="GO" id="GO:0051301">
    <property type="term" value="P:cell division"/>
    <property type="evidence" value="ECO:0007669"/>
    <property type="project" value="InterPro"/>
</dbReference>
<evidence type="ECO:0000256" key="9">
    <source>
        <dbReference type="ARBA" id="ARBA00023136"/>
    </source>
</evidence>
<dbReference type="EMBL" id="CP016893">
    <property type="protein sequence ID" value="AST56377.1"/>
    <property type="molecule type" value="Genomic_DNA"/>
</dbReference>
<dbReference type="RefSeq" id="WP_013297619.1">
    <property type="nucleotide sequence ID" value="NZ_CP016893.1"/>
</dbReference>
<dbReference type="Proteomes" id="UP000214975">
    <property type="component" value="Chromosome"/>
</dbReference>
<dbReference type="Pfam" id="PF01098">
    <property type="entry name" value="FTSW_RODA_SPOVE"/>
    <property type="match status" value="1"/>
</dbReference>
<dbReference type="GeneID" id="93863977"/>
<evidence type="ECO:0000256" key="6">
    <source>
        <dbReference type="ARBA" id="ARBA00022960"/>
    </source>
</evidence>
<feature type="transmembrane region" description="Helical" evidence="11">
    <location>
        <begin position="44"/>
        <end position="63"/>
    </location>
</feature>
<dbReference type="PANTHER" id="PTHR30474:SF1">
    <property type="entry name" value="PEPTIDOGLYCAN GLYCOSYLTRANSFERASE MRDB"/>
    <property type="match status" value="1"/>
</dbReference>
<dbReference type="EC" id="2.4.99.28" evidence="11"/>
<keyword evidence="8 11" id="KW-1133">Transmembrane helix</keyword>
<gene>
    <name evidence="11" type="primary">rodA</name>
    <name evidence="13" type="ORF">CE561_01195</name>
    <name evidence="12" type="ORF">Thert_00126</name>
</gene>
<dbReference type="GO" id="GO:0032153">
    <property type="term" value="C:cell division site"/>
    <property type="evidence" value="ECO:0007669"/>
    <property type="project" value="TreeGrafter"/>
</dbReference>
<dbReference type="GO" id="GO:0008360">
    <property type="term" value="P:regulation of cell shape"/>
    <property type="evidence" value="ECO:0007669"/>
    <property type="project" value="UniProtKB-KW"/>
</dbReference>
<dbReference type="PANTHER" id="PTHR30474">
    <property type="entry name" value="CELL CYCLE PROTEIN"/>
    <property type="match status" value="1"/>
</dbReference>
<evidence type="ECO:0000256" key="11">
    <source>
        <dbReference type="HAMAP-Rule" id="MF_02079"/>
    </source>
</evidence>
<keyword evidence="2 11" id="KW-1003">Cell membrane</keyword>
<reference evidence="12 14" key="1">
    <citation type="submission" date="2016-08" db="EMBL/GenBank/DDBJ databases">
        <title>A novel genetic cassette of butanologenic Thermoanaerobacterium thermosaccharolyticum that directly convert cellulose to butanol.</title>
        <authorList>
            <person name="Li T."/>
            <person name="He J."/>
        </authorList>
    </citation>
    <scope>NUCLEOTIDE SEQUENCE [LARGE SCALE GENOMIC DNA]</scope>
    <source>
        <strain evidence="12 14">TG57</strain>
    </source>
</reference>